<feature type="compositionally biased region" description="Polar residues" evidence="1">
    <location>
        <begin position="141"/>
        <end position="150"/>
    </location>
</feature>
<feature type="region of interest" description="Disordered" evidence="1">
    <location>
        <begin position="141"/>
        <end position="172"/>
    </location>
</feature>
<dbReference type="EMBL" id="BPLQ01003301">
    <property type="protein sequence ID" value="GIX99518.1"/>
    <property type="molecule type" value="Genomic_DNA"/>
</dbReference>
<proteinExistence type="predicted"/>
<evidence type="ECO:0000313" key="2">
    <source>
        <dbReference type="EMBL" id="GIX99518.1"/>
    </source>
</evidence>
<protein>
    <submittedName>
        <fullName evidence="2">Uncharacterized protein</fullName>
    </submittedName>
</protein>
<organism evidence="2 3">
    <name type="scientific">Caerostris darwini</name>
    <dbReference type="NCBI Taxonomy" id="1538125"/>
    <lineage>
        <taxon>Eukaryota</taxon>
        <taxon>Metazoa</taxon>
        <taxon>Ecdysozoa</taxon>
        <taxon>Arthropoda</taxon>
        <taxon>Chelicerata</taxon>
        <taxon>Arachnida</taxon>
        <taxon>Araneae</taxon>
        <taxon>Araneomorphae</taxon>
        <taxon>Entelegynae</taxon>
        <taxon>Araneoidea</taxon>
        <taxon>Araneidae</taxon>
        <taxon>Caerostris</taxon>
    </lineage>
</organism>
<dbReference type="AlphaFoldDB" id="A0AAV4PTC4"/>
<evidence type="ECO:0000313" key="3">
    <source>
        <dbReference type="Proteomes" id="UP001054837"/>
    </source>
</evidence>
<name>A0AAV4PTC4_9ARAC</name>
<keyword evidence="3" id="KW-1185">Reference proteome</keyword>
<feature type="compositionally biased region" description="Basic and acidic residues" evidence="1">
    <location>
        <begin position="151"/>
        <end position="172"/>
    </location>
</feature>
<accession>A0AAV4PTC4</accession>
<evidence type="ECO:0000256" key="1">
    <source>
        <dbReference type="SAM" id="MobiDB-lite"/>
    </source>
</evidence>
<sequence>MVLFYYPMVTNRRPWRHRLVNRRLSYNSSCQDSVRLPHYRYAPFLRTREREFTRVAEIYSLSSAEFSLLKTTHCCDTYSWGRVPLNFVANWRSARNCFSILTTHSWDPQIPIEYNLPFYRQANLPTDRIIPKLLGRHGTSNPLQSVPISDTRQHEGWTVESMPEKSFHKNAA</sequence>
<comment type="caution">
    <text evidence="2">The sequence shown here is derived from an EMBL/GenBank/DDBJ whole genome shotgun (WGS) entry which is preliminary data.</text>
</comment>
<dbReference type="Proteomes" id="UP001054837">
    <property type="component" value="Unassembled WGS sequence"/>
</dbReference>
<reference evidence="2 3" key="1">
    <citation type="submission" date="2021-06" db="EMBL/GenBank/DDBJ databases">
        <title>Caerostris darwini draft genome.</title>
        <authorList>
            <person name="Kono N."/>
            <person name="Arakawa K."/>
        </authorList>
    </citation>
    <scope>NUCLEOTIDE SEQUENCE [LARGE SCALE GENOMIC DNA]</scope>
</reference>
<gene>
    <name evidence="2" type="ORF">CDAR_104481</name>
</gene>